<proteinExistence type="predicted"/>
<evidence type="ECO:0000313" key="1">
    <source>
        <dbReference type="EMBL" id="QUL98361.1"/>
    </source>
</evidence>
<protein>
    <submittedName>
        <fullName evidence="1">DUF177 domain-containing protein</fullName>
    </submittedName>
</protein>
<gene>
    <name evidence="1" type="ORF">IMF26_10125</name>
</gene>
<accession>A0AAT9LBB3</accession>
<reference evidence="1" key="1">
    <citation type="submission" date="2020-10" db="EMBL/GenBank/DDBJ databases">
        <authorList>
            <person name="Kadnikov V."/>
            <person name="Beletsky A.V."/>
            <person name="Mardanov A.V."/>
            <person name="Karnachuk O.V."/>
            <person name="Ravin N.V."/>
        </authorList>
    </citation>
    <scope>NUCLEOTIDE SEQUENCE</scope>
    <source>
        <strain evidence="1">Bu02</strain>
    </source>
</reference>
<sequence>MKIDVSEILKQPGASISFYERGSVAATGDEEYPLEIDDPVDVRGVATYIGEGVYVEANVKGRVKLVCSRCLNPFRKPFDLNCEARFVEEGFSIPRDQEDEDDIETFTLEGSTCNLDDMIKHEIILNLPMKPLCRPDCRGLCPVCGKNLNEGDCDCEKFPEGHTLFGKKLLEALEERSKENGRS</sequence>
<dbReference type="KEGG" id="fcz:IMF26_10125"/>
<dbReference type="Pfam" id="PF02620">
    <property type="entry name" value="YceD"/>
    <property type="match status" value="1"/>
</dbReference>
<dbReference type="PANTHER" id="PTHR34374">
    <property type="entry name" value="LARGE RIBOSOMAL RNA SUBUNIT ACCUMULATION PROTEIN YCED HOMOLOG 1, CHLOROPLASTIC"/>
    <property type="match status" value="1"/>
</dbReference>
<dbReference type="AlphaFoldDB" id="A0AAT9LBB3"/>
<dbReference type="InterPro" id="IPR003772">
    <property type="entry name" value="YceD"/>
</dbReference>
<reference evidence="1" key="2">
    <citation type="journal article" date="2023" name="Biology">
        <title>Prokaryotic Life Associated with Coal-Fire Gas Vents Revealed by Metagenomics.</title>
        <authorList>
            <person name="Kadnikov V.V."/>
            <person name="Mardanov A.V."/>
            <person name="Beletsky A.V."/>
            <person name="Karnachuk O.V."/>
            <person name="Ravin N.V."/>
        </authorList>
    </citation>
    <scope>NUCLEOTIDE SEQUENCE</scope>
    <source>
        <strain evidence="1">Bu02</strain>
    </source>
</reference>
<organism evidence="1">
    <name type="scientific">Candidatus Fermentithermobacillus carboniphilus</name>
    <dbReference type="NCBI Taxonomy" id="3085328"/>
    <lineage>
        <taxon>Bacteria</taxon>
        <taxon>Bacillati</taxon>
        <taxon>Bacillota</taxon>
        <taxon>Candidatus Fermentithermobacillia</taxon>
        <taxon>Candidatus Fermentithermobacillales</taxon>
        <taxon>Candidatus Fermentithermobacillaceae</taxon>
        <taxon>Candidatus Fermentithermobacillus</taxon>
    </lineage>
</organism>
<name>A0AAT9LBB3_9FIRM</name>
<dbReference type="EMBL" id="CP062796">
    <property type="protein sequence ID" value="QUL98361.1"/>
    <property type="molecule type" value="Genomic_DNA"/>
</dbReference>
<dbReference type="PANTHER" id="PTHR34374:SF1">
    <property type="entry name" value="LARGE RIBOSOMAL RNA SUBUNIT ACCUMULATION PROTEIN YCED HOMOLOG 1, CHLOROPLASTIC"/>
    <property type="match status" value="1"/>
</dbReference>